<name>A0A498KID7_MALDO</name>
<dbReference type="Pfam" id="PF03478">
    <property type="entry name" value="Beta-prop_KIB1-4"/>
    <property type="match status" value="1"/>
</dbReference>
<dbReference type="InterPro" id="IPR050942">
    <property type="entry name" value="F-box_BR-signaling"/>
</dbReference>
<reference evidence="2 3" key="1">
    <citation type="submission" date="2018-10" db="EMBL/GenBank/DDBJ databases">
        <title>A high-quality apple genome assembly.</title>
        <authorList>
            <person name="Hu J."/>
        </authorList>
    </citation>
    <scope>NUCLEOTIDE SEQUENCE [LARGE SCALE GENOMIC DNA]</scope>
    <source>
        <strain evidence="3">cv. HFTH1</strain>
        <tissue evidence="2">Young leaf</tissue>
    </source>
</reference>
<organism evidence="2 3">
    <name type="scientific">Malus domestica</name>
    <name type="common">Apple</name>
    <name type="synonym">Pyrus malus</name>
    <dbReference type="NCBI Taxonomy" id="3750"/>
    <lineage>
        <taxon>Eukaryota</taxon>
        <taxon>Viridiplantae</taxon>
        <taxon>Streptophyta</taxon>
        <taxon>Embryophyta</taxon>
        <taxon>Tracheophyta</taxon>
        <taxon>Spermatophyta</taxon>
        <taxon>Magnoliopsida</taxon>
        <taxon>eudicotyledons</taxon>
        <taxon>Gunneridae</taxon>
        <taxon>Pentapetalae</taxon>
        <taxon>rosids</taxon>
        <taxon>fabids</taxon>
        <taxon>Rosales</taxon>
        <taxon>Rosaceae</taxon>
        <taxon>Amygdaloideae</taxon>
        <taxon>Maleae</taxon>
        <taxon>Malus</taxon>
    </lineage>
</organism>
<dbReference type="PANTHER" id="PTHR44259">
    <property type="entry name" value="OS07G0183000 PROTEIN-RELATED"/>
    <property type="match status" value="1"/>
</dbReference>
<gene>
    <name evidence="2" type="ORF">DVH24_014505</name>
</gene>
<dbReference type="AlphaFoldDB" id="A0A498KID7"/>
<sequence>DEVYDLQLRLSNKRFYGSSKGWLVTVDETFVVILMNPFIRIKGCEENENSYWARRYDCYVRKATISTDPVLNADECVVEVIFGDGYRLASITLAKDKTWTYRDHRTWHFIDDVVHVRDNVYCVDTSDRLNLDGKIIEQRIVRKRYLVDLNKKQVFMVKRCFKMEKKEREQTAIPKLYGALKKVKWIEMISLGDVALFVGANDSVSALTSKLPGS</sequence>
<dbReference type="Proteomes" id="UP000290289">
    <property type="component" value="Chromosome 1"/>
</dbReference>
<dbReference type="InterPro" id="IPR005174">
    <property type="entry name" value="KIB1-4_b-propeller"/>
</dbReference>
<protein>
    <recommendedName>
        <fullName evidence="1">KIB1-4 beta-propeller domain-containing protein</fullName>
    </recommendedName>
</protein>
<proteinExistence type="predicted"/>
<evidence type="ECO:0000313" key="3">
    <source>
        <dbReference type="Proteomes" id="UP000290289"/>
    </source>
</evidence>
<dbReference type="PANTHER" id="PTHR44259:SF107">
    <property type="entry name" value="F-BOX PROTEIN SKIP23-LIKE"/>
    <property type="match status" value="1"/>
</dbReference>
<dbReference type="EMBL" id="RDQH01000327">
    <property type="protein sequence ID" value="RXI07939.1"/>
    <property type="molecule type" value="Genomic_DNA"/>
</dbReference>
<comment type="caution">
    <text evidence="2">The sequence shown here is derived from an EMBL/GenBank/DDBJ whole genome shotgun (WGS) entry which is preliminary data.</text>
</comment>
<dbReference type="STRING" id="3750.A0A498KID7"/>
<evidence type="ECO:0000259" key="1">
    <source>
        <dbReference type="Pfam" id="PF03478"/>
    </source>
</evidence>
<feature type="non-terminal residue" evidence="2">
    <location>
        <position position="1"/>
    </location>
</feature>
<accession>A0A498KID7</accession>
<feature type="domain" description="KIB1-4 beta-propeller" evidence="1">
    <location>
        <begin position="3"/>
        <end position="213"/>
    </location>
</feature>
<keyword evidence="3" id="KW-1185">Reference proteome</keyword>
<evidence type="ECO:0000313" key="2">
    <source>
        <dbReference type="EMBL" id="RXI07939.1"/>
    </source>
</evidence>